<dbReference type="AlphaFoldDB" id="A0AAD4V2V5"/>
<comment type="caution">
    <text evidence="2">The sequence shown here is derived from an EMBL/GenBank/DDBJ whole genome shotgun (WGS) entry which is preliminary data.</text>
</comment>
<dbReference type="SUPFAM" id="SSF53383">
    <property type="entry name" value="PLP-dependent transferases"/>
    <property type="match status" value="1"/>
</dbReference>
<feature type="signal peptide" evidence="1">
    <location>
        <begin position="1"/>
        <end position="18"/>
    </location>
</feature>
<feature type="chain" id="PRO_5042185896" evidence="1">
    <location>
        <begin position="19"/>
        <end position="112"/>
    </location>
</feature>
<proteinExistence type="predicted"/>
<keyword evidence="3" id="KW-1185">Reference proteome</keyword>
<protein>
    <submittedName>
        <fullName evidence="2">Uncharacterized protein</fullName>
    </submittedName>
</protein>
<sequence>MCLEVSVLIWWRLTSSIGAVLPIKDIVLCAHDVGAKVLVDACQECSTYGADAPRDKRGQLTPWDAGVWLWRSQESSCRPLGQQLVDPLDALNVLDESPQRQRERLVDGLLRW</sequence>
<dbReference type="InterPro" id="IPR015424">
    <property type="entry name" value="PyrdxlP-dep_Trfase"/>
</dbReference>
<keyword evidence="1" id="KW-0732">Signal</keyword>
<dbReference type="InterPro" id="IPR015421">
    <property type="entry name" value="PyrdxlP-dep_Trfase_major"/>
</dbReference>
<dbReference type="Gene3D" id="3.40.640.10">
    <property type="entry name" value="Type I PLP-dependent aspartate aminotransferase-like (Major domain)"/>
    <property type="match status" value="1"/>
</dbReference>
<reference evidence="2 3" key="1">
    <citation type="journal article" date="2022" name="G3 (Bethesda)">
        <title>Whole-genome sequence and methylome profiling of the almond [Prunus dulcis (Mill.) D.A. Webb] cultivar 'Nonpareil'.</title>
        <authorList>
            <person name="D'Amico-Willman K.M."/>
            <person name="Ouma W.Z."/>
            <person name="Meulia T."/>
            <person name="Sideli G.M."/>
            <person name="Gradziel T.M."/>
            <person name="Fresnedo-Ramirez J."/>
        </authorList>
    </citation>
    <scope>NUCLEOTIDE SEQUENCE [LARGE SCALE GENOMIC DNA]</scope>
    <source>
        <strain evidence="2">Clone GOH B32 T37-40</strain>
    </source>
</reference>
<evidence type="ECO:0000313" key="3">
    <source>
        <dbReference type="Proteomes" id="UP001054821"/>
    </source>
</evidence>
<name>A0AAD4V2V5_PRUDU</name>
<organism evidence="2 3">
    <name type="scientific">Prunus dulcis</name>
    <name type="common">Almond</name>
    <name type="synonym">Amygdalus dulcis</name>
    <dbReference type="NCBI Taxonomy" id="3755"/>
    <lineage>
        <taxon>Eukaryota</taxon>
        <taxon>Viridiplantae</taxon>
        <taxon>Streptophyta</taxon>
        <taxon>Embryophyta</taxon>
        <taxon>Tracheophyta</taxon>
        <taxon>Spermatophyta</taxon>
        <taxon>Magnoliopsida</taxon>
        <taxon>eudicotyledons</taxon>
        <taxon>Gunneridae</taxon>
        <taxon>Pentapetalae</taxon>
        <taxon>rosids</taxon>
        <taxon>fabids</taxon>
        <taxon>Rosales</taxon>
        <taxon>Rosaceae</taxon>
        <taxon>Amygdaloideae</taxon>
        <taxon>Amygdaleae</taxon>
        <taxon>Prunus</taxon>
    </lineage>
</organism>
<dbReference type="EMBL" id="JAJFAZ020000007">
    <property type="protein sequence ID" value="KAI5316789.1"/>
    <property type="molecule type" value="Genomic_DNA"/>
</dbReference>
<evidence type="ECO:0000313" key="2">
    <source>
        <dbReference type="EMBL" id="KAI5316789.1"/>
    </source>
</evidence>
<gene>
    <name evidence="2" type="ORF">L3X38_036496</name>
</gene>
<dbReference type="Proteomes" id="UP001054821">
    <property type="component" value="Chromosome 7"/>
</dbReference>
<accession>A0AAD4V2V5</accession>
<evidence type="ECO:0000256" key="1">
    <source>
        <dbReference type="SAM" id="SignalP"/>
    </source>
</evidence>